<evidence type="ECO:0000256" key="2">
    <source>
        <dbReference type="ARBA" id="ARBA00010617"/>
    </source>
</evidence>
<keyword evidence="6 7" id="KW-0408">Iron</keyword>
<dbReference type="PANTHER" id="PTHR24305:SF96">
    <property type="entry name" value="CYTOCHROME P450 MONOOXYGENASE STCB-RELATED"/>
    <property type="match status" value="1"/>
</dbReference>
<evidence type="ECO:0000313" key="8">
    <source>
        <dbReference type="EMBL" id="KAK9772684.1"/>
    </source>
</evidence>
<dbReference type="Gene3D" id="1.10.630.10">
    <property type="entry name" value="Cytochrome P450"/>
    <property type="match status" value="1"/>
</dbReference>
<proteinExistence type="inferred from homology"/>
<evidence type="ECO:0000256" key="7">
    <source>
        <dbReference type="RuleBase" id="RU000461"/>
    </source>
</evidence>
<gene>
    <name evidence="8" type="ORF">SCAR479_10554</name>
</gene>
<dbReference type="InterPro" id="IPR001128">
    <property type="entry name" value="Cyt_P450"/>
</dbReference>
<comment type="similarity">
    <text evidence="2 7">Belongs to the cytochrome P450 family.</text>
</comment>
<dbReference type="Pfam" id="PF00067">
    <property type="entry name" value="p450"/>
    <property type="match status" value="1"/>
</dbReference>
<dbReference type="PROSITE" id="PS00086">
    <property type="entry name" value="CYTOCHROME_P450"/>
    <property type="match status" value="1"/>
</dbReference>
<dbReference type="SUPFAM" id="SSF48264">
    <property type="entry name" value="Cytochrome P450"/>
    <property type="match status" value="1"/>
</dbReference>
<evidence type="ECO:0000256" key="1">
    <source>
        <dbReference type="ARBA" id="ARBA00001971"/>
    </source>
</evidence>
<evidence type="ECO:0000313" key="9">
    <source>
        <dbReference type="Proteomes" id="UP001465668"/>
    </source>
</evidence>
<dbReference type="InterPro" id="IPR050121">
    <property type="entry name" value="Cytochrome_P450_monoxygenase"/>
</dbReference>
<evidence type="ECO:0000256" key="3">
    <source>
        <dbReference type="ARBA" id="ARBA00022617"/>
    </source>
</evidence>
<keyword evidence="7" id="KW-0503">Monooxygenase</keyword>
<evidence type="ECO:0000256" key="6">
    <source>
        <dbReference type="ARBA" id="ARBA00023004"/>
    </source>
</evidence>
<evidence type="ECO:0000256" key="5">
    <source>
        <dbReference type="ARBA" id="ARBA00023002"/>
    </source>
</evidence>
<comment type="cofactor">
    <cofactor evidence="1">
        <name>heme</name>
        <dbReference type="ChEBI" id="CHEBI:30413"/>
    </cofactor>
</comment>
<protein>
    <submittedName>
        <fullName evidence="8">Cytochrome P450</fullName>
    </submittedName>
</protein>
<dbReference type="EMBL" id="JARVKM010000058">
    <property type="protein sequence ID" value="KAK9772684.1"/>
    <property type="molecule type" value="Genomic_DNA"/>
</dbReference>
<keyword evidence="3 7" id="KW-0349">Heme</keyword>
<dbReference type="Proteomes" id="UP001465668">
    <property type="component" value="Unassembled WGS sequence"/>
</dbReference>
<reference evidence="8 9" key="1">
    <citation type="submission" date="2024-02" db="EMBL/GenBank/DDBJ databases">
        <title>First draft genome assembly of two strains of Seiridium cardinale.</title>
        <authorList>
            <person name="Emiliani G."/>
            <person name="Scali E."/>
        </authorList>
    </citation>
    <scope>NUCLEOTIDE SEQUENCE [LARGE SCALE GENOMIC DNA]</scope>
    <source>
        <strain evidence="8 9">BM-138-000479</strain>
    </source>
</reference>
<keyword evidence="5 7" id="KW-0560">Oxidoreductase</keyword>
<dbReference type="PRINTS" id="PR00385">
    <property type="entry name" value="P450"/>
</dbReference>
<keyword evidence="4 7" id="KW-0479">Metal-binding</keyword>
<evidence type="ECO:0000256" key="4">
    <source>
        <dbReference type="ARBA" id="ARBA00022723"/>
    </source>
</evidence>
<dbReference type="InterPro" id="IPR036396">
    <property type="entry name" value="Cyt_P450_sf"/>
</dbReference>
<dbReference type="InterPro" id="IPR002401">
    <property type="entry name" value="Cyt_P450_E_grp-I"/>
</dbReference>
<dbReference type="PANTHER" id="PTHR24305">
    <property type="entry name" value="CYTOCHROME P450"/>
    <property type="match status" value="1"/>
</dbReference>
<organism evidence="8 9">
    <name type="scientific">Seiridium cardinale</name>
    <dbReference type="NCBI Taxonomy" id="138064"/>
    <lineage>
        <taxon>Eukaryota</taxon>
        <taxon>Fungi</taxon>
        <taxon>Dikarya</taxon>
        <taxon>Ascomycota</taxon>
        <taxon>Pezizomycotina</taxon>
        <taxon>Sordariomycetes</taxon>
        <taxon>Xylariomycetidae</taxon>
        <taxon>Amphisphaeriales</taxon>
        <taxon>Sporocadaceae</taxon>
        <taxon>Seiridium</taxon>
    </lineage>
</organism>
<keyword evidence="9" id="KW-1185">Reference proteome</keyword>
<dbReference type="InterPro" id="IPR017972">
    <property type="entry name" value="Cyt_P450_CS"/>
</dbReference>
<dbReference type="PRINTS" id="PR00463">
    <property type="entry name" value="EP450I"/>
</dbReference>
<sequence length="513" mass="57222">MATISLSQALLVIVFIFILSSLVKGLYNITLHPLSRIPGPRLAGFSPIWLLFHTFSLRKCEALHDAHARYGPIVRIGPGKLLISSSPDIKSVYGIGSRFLKSDFYPPWGLDGSSNIFSTIDPRDHAVRRSITAKTFARNSIVQFLPQLVEHAGSMVKTLRRACDDNGGQTTIEFMKIARYIALDMLGSAVLGEDFQLLKTGREHPFVHDLDSATVIIPIRATLPSWLWTIAKRVPLPKWQHHLGGEVRLSSYAAETVDKEIRRTNKGDIDGPPTLVSSYAGYRSSDGEILSKQRIIGEIAAIYFAGTDTTSSTLTFALYELARCPEIQNTLRAELHTRPMWKDGDQVPAFSDLEENCPYLDAFIWETLRLYAAIPSHLERVVPAPGTTVTSGQHIPGGNIIGMQNYSLHRNEALFPNPEEFRPERWLQATAEMKKGLAPWGLGSRVCMGMHLAYIEMRLMLAAMIGNFEVVLPAGFDPATMRMRNLWFIFPQSGKLDIVVSAWNKQEKSQFSG</sequence>
<name>A0ABR2XFU8_9PEZI</name>
<accession>A0ABR2XFU8</accession>
<comment type="caution">
    <text evidence="8">The sequence shown here is derived from an EMBL/GenBank/DDBJ whole genome shotgun (WGS) entry which is preliminary data.</text>
</comment>